<dbReference type="PANTHER" id="PTHR10146:SF14">
    <property type="entry name" value="PYRIDOXAL PHOSPHATE HOMEOSTASIS PROTEIN"/>
    <property type="match status" value="1"/>
</dbReference>
<reference evidence="4" key="1">
    <citation type="submission" date="2020-05" db="EMBL/GenBank/DDBJ databases">
        <authorList>
            <person name="Chiriac C."/>
            <person name="Salcher M."/>
            <person name="Ghai R."/>
            <person name="Kavagutti S V."/>
        </authorList>
    </citation>
    <scope>NUCLEOTIDE SEQUENCE</scope>
</reference>
<proteinExistence type="inferred from homology"/>
<dbReference type="InterPro" id="IPR011078">
    <property type="entry name" value="PyrdxlP_homeostasis"/>
</dbReference>
<evidence type="ECO:0000313" key="3">
    <source>
        <dbReference type="EMBL" id="CAB4815899.1"/>
    </source>
</evidence>
<keyword evidence="1" id="KW-0663">Pyridoxal phosphate</keyword>
<name>A0A6J7VV92_9ZZZZ</name>
<dbReference type="CDD" id="cd00635">
    <property type="entry name" value="PLPDE_III_YBL036c_like"/>
    <property type="match status" value="1"/>
</dbReference>
<protein>
    <submittedName>
        <fullName evidence="4">Unannotated protein</fullName>
    </submittedName>
</protein>
<dbReference type="Gene3D" id="3.20.20.10">
    <property type="entry name" value="Alanine racemase"/>
    <property type="match status" value="1"/>
</dbReference>
<evidence type="ECO:0000256" key="1">
    <source>
        <dbReference type="ARBA" id="ARBA00022898"/>
    </source>
</evidence>
<accession>A0A6J7VV92</accession>
<dbReference type="InterPro" id="IPR001608">
    <property type="entry name" value="Ala_racemase_N"/>
</dbReference>
<evidence type="ECO:0000313" key="4">
    <source>
        <dbReference type="EMBL" id="CAB5114407.1"/>
    </source>
</evidence>
<dbReference type="HAMAP" id="MF_02087">
    <property type="entry name" value="PLP_homeostasis"/>
    <property type="match status" value="1"/>
</dbReference>
<dbReference type="EMBL" id="CAFBRW010000050">
    <property type="protein sequence ID" value="CAB5114407.1"/>
    <property type="molecule type" value="Genomic_DNA"/>
</dbReference>
<dbReference type="PIRSF" id="PIRSF004848">
    <property type="entry name" value="YBL036c_PLPDEIII"/>
    <property type="match status" value="1"/>
</dbReference>
<dbReference type="PANTHER" id="PTHR10146">
    <property type="entry name" value="PROLINE SYNTHETASE CO-TRANSCRIBED BACTERIAL HOMOLOG PROTEIN"/>
    <property type="match status" value="1"/>
</dbReference>
<dbReference type="InterPro" id="IPR029066">
    <property type="entry name" value="PLP-binding_barrel"/>
</dbReference>
<organism evidence="4">
    <name type="scientific">freshwater metagenome</name>
    <dbReference type="NCBI Taxonomy" id="449393"/>
    <lineage>
        <taxon>unclassified sequences</taxon>
        <taxon>metagenomes</taxon>
        <taxon>ecological metagenomes</taxon>
    </lineage>
</organism>
<dbReference type="EMBL" id="CAFABD010000003">
    <property type="protein sequence ID" value="CAB4815899.1"/>
    <property type="molecule type" value="Genomic_DNA"/>
</dbReference>
<evidence type="ECO:0000259" key="2">
    <source>
        <dbReference type="Pfam" id="PF01168"/>
    </source>
</evidence>
<dbReference type="NCBIfam" id="TIGR00044">
    <property type="entry name" value="YggS family pyridoxal phosphate-dependent enzyme"/>
    <property type="match status" value="1"/>
</dbReference>
<feature type="domain" description="Alanine racemase N-terminal" evidence="2">
    <location>
        <begin position="11"/>
        <end position="224"/>
    </location>
</feature>
<gene>
    <name evidence="3" type="ORF">UFOPK3166_00046</name>
    <name evidence="4" type="ORF">UFOPK4424_00358</name>
</gene>
<dbReference type="Pfam" id="PF01168">
    <property type="entry name" value="Ala_racemase_N"/>
    <property type="match status" value="1"/>
</dbReference>
<dbReference type="SUPFAM" id="SSF51419">
    <property type="entry name" value="PLP-binding barrel"/>
    <property type="match status" value="1"/>
</dbReference>
<sequence>MSTRKEEIAHNLAQVREKIQVSARASNRDLDEIELIAVTKTFPSSDVEILHELGMRDFGENRDSEGAAKSRDVQGRWHFQGQIQGNKLKSITKWANFIHSLDSHDHLEKIATLCKVREGIPLGIFIQVSLDGAHGRGGVPAQELTKLADSVISTAGIQLMGLMAVAPLGVEADKAFAELAVIHGAFSANFPTATALSAGMSGDYESAISHGATHIRVGSSILGSRTLAM</sequence>
<dbReference type="GO" id="GO:0030170">
    <property type="term" value="F:pyridoxal phosphate binding"/>
    <property type="evidence" value="ECO:0007669"/>
    <property type="project" value="InterPro"/>
</dbReference>
<dbReference type="AlphaFoldDB" id="A0A6J7VV92"/>